<evidence type="ECO:0000259" key="1">
    <source>
        <dbReference type="PROSITE" id="PS50943"/>
    </source>
</evidence>
<dbReference type="Gene3D" id="1.10.260.40">
    <property type="entry name" value="lambda repressor-like DNA-binding domains"/>
    <property type="match status" value="1"/>
</dbReference>
<dbReference type="AlphaFoldDB" id="A0A7W3T2P3"/>
<dbReference type="CDD" id="cd00093">
    <property type="entry name" value="HTH_XRE"/>
    <property type="match status" value="1"/>
</dbReference>
<dbReference type="Pfam" id="PF13560">
    <property type="entry name" value="HTH_31"/>
    <property type="match status" value="1"/>
</dbReference>
<evidence type="ECO:0000313" key="3">
    <source>
        <dbReference type="Proteomes" id="UP000530234"/>
    </source>
</evidence>
<dbReference type="SUPFAM" id="SSF47413">
    <property type="entry name" value="lambda repressor-like DNA-binding domains"/>
    <property type="match status" value="1"/>
</dbReference>
<reference evidence="3" key="1">
    <citation type="submission" date="2019-10" db="EMBL/GenBank/DDBJ databases">
        <title>Streptomyces sp. nov., a novel actinobacterium isolated from alkaline environment.</title>
        <authorList>
            <person name="Golinska P."/>
        </authorList>
    </citation>
    <scope>NUCLEOTIDE SEQUENCE [LARGE SCALE GENOMIC DNA]</scope>
    <source>
        <strain evidence="3">DSM 42108</strain>
    </source>
</reference>
<dbReference type="PROSITE" id="PS50943">
    <property type="entry name" value="HTH_CROC1"/>
    <property type="match status" value="1"/>
</dbReference>
<evidence type="ECO:0000313" key="2">
    <source>
        <dbReference type="EMBL" id="MBB0229829.1"/>
    </source>
</evidence>
<dbReference type="InterPro" id="IPR010982">
    <property type="entry name" value="Lambda_DNA-bd_dom_sf"/>
</dbReference>
<dbReference type="SMART" id="SM00530">
    <property type="entry name" value="HTH_XRE"/>
    <property type="match status" value="1"/>
</dbReference>
<comment type="caution">
    <text evidence="2">The sequence shown here is derived from an EMBL/GenBank/DDBJ whole genome shotgun (WGS) entry which is preliminary data.</text>
</comment>
<sequence length="284" mass="32200">MPPRRNPTLRQVRLGLELRRMREAAGLSARQAGELLGGSQAQISHIESGRWGVSADRVRHLADLYGESDQGLIAALCEMTARQEKGWWERYRGELPDAFLDLSELEFHAREILSFQSFTVPGILQTPAYARVLFAHAIPLLPDEVIEARLEHRIARKAVLLGERELPFRAVIHEAALRVRYGGVDVVREQIDYLISATGWGNVTIRVVPFTADVMIGSAQPMLYVRGPVERLDAVQLDSAHDNYYLSDPEDLKRYRSIFDAVQRISLPPDDSVDFMREILKEMK</sequence>
<name>A0A7W3T2P3_9ACTN</name>
<dbReference type="Pfam" id="PF19054">
    <property type="entry name" value="DUF5753"/>
    <property type="match status" value="1"/>
</dbReference>
<dbReference type="Proteomes" id="UP000530234">
    <property type="component" value="Unassembled WGS sequence"/>
</dbReference>
<dbReference type="InterPro" id="IPR001387">
    <property type="entry name" value="Cro/C1-type_HTH"/>
</dbReference>
<accession>A0A7W3T2P3</accession>
<feature type="domain" description="HTH cro/C1-type" evidence="1">
    <location>
        <begin position="18"/>
        <end position="72"/>
    </location>
</feature>
<dbReference type="GO" id="GO:0003677">
    <property type="term" value="F:DNA binding"/>
    <property type="evidence" value="ECO:0007669"/>
    <property type="project" value="InterPro"/>
</dbReference>
<gene>
    <name evidence="2" type="ORF">FOE67_09960</name>
</gene>
<proteinExistence type="predicted"/>
<dbReference type="InterPro" id="IPR043917">
    <property type="entry name" value="DUF5753"/>
</dbReference>
<dbReference type="EMBL" id="VKHS01000176">
    <property type="protein sequence ID" value="MBB0229829.1"/>
    <property type="molecule type" value="Genomic_DNA"/>
</dbReference>
<organism evidence="2 3">
    <name type="scientific">Streptomyces calidiresistens</name>
    <dbReference type="NCBI Taxonomy" id="1485586"/>
    <lineage>
        <taxon>Bacteria</taxon>
        <taxon>Bacillati</taxon>
        <taxon>Actinomycetota</taxon>
        <taxon>Actinomycetes</taxon>
        <taxon>Kitasatosporales</taxon>
        <taxon>Streptomycetaceae</taxon>
        <taxon>Streptomyces</taxon>
    </lineage>
</organism>
<keyword evidence="3" id="KW-1185">Reference proteome</keyword>
<protein>
    <submittedName>
        <fullName evidence="2">Helix-turn-helix domain-containing protein</fullName>
    </submittedName>
</protein>